<evidence type="ECO:0000313" key="4">
    <source>
        <dbReference type="Proteomes" id="UP000694910"/>
    </source>
</evidence>
<feature type="signal peptide" evidence="2">
    <location>
        <begin position="1"/>
        <end position="18"/>
    </location>
</feature>
<dbReference type="PANTHER" id="PTHR16675:SF160">
    <property type="entry name" value="T-CELL SURFACE GLYCOPROTEIN CD1A"/>
    <property type="match status" value="1"/>
</dbReference>
<dbReference type="InterPro" id="IPR011161">
    <property type="entry name" value="MHC_I-like_Ag-recog"/>
</dbReference>
<dbReference type="InterPro" id="IPR037055">
    <property type="entry name" value="MHC_I-like_Ag-recog_sf"/>
</dbReference>
<feature type="chain" id="PRO_5047122149" evidence="2">
    <location>
        <begin position="19"/>
        <end position="195"/>
    </location>
</feature>
<evidence type="ECO:0000259" key="3">
    <source>
        <dbReference type="Pfam" id="PF16497"/>
    </source>
</evidence>
<dbReference type="GeneID" id="101394037"/>
<dbReference type="InterPro" id="IPR050208">
    <property type="entry name" value="MHC_class-I_related"/>
</dbReference>
<keyword evidence="4" id="KW-1185">Reference proteome</keyword>
<dbReference type="Pfam" id="PF16497">
    <property type="entry name" value="MHC_I_3"/>
    <property type="match status" value="1"/>
</dbReference>
<keyword evidence="1" id="KW-0325">Glycoprotein</keyword>
<proteinExistence type="predicted"/>
<keyword evidence="2" id="KW-0732">Signal</keyword>
<name>A0ABM0IA00_CERSS</name>
<dbReference type="RefSeq" id="XP_004443519.1">
    <property type="nucleotide sequence ID" value="XM_004443462.2"/>
</dbReference>
<dbReference type="Proteomes" id="UP000694910">
    <property type="component" value="Unplaced"/>
</dbReference>
<sequence length="195" mass="22355">MLFLQLRLLAVLLPGGDNKDGKNTGNCPLDFQDPVSFQIIQISSFYNHSWVQNLGSGWLGELQTHRWENNSGTIIFMWPWSKGNFKNEEKNEEWMELEKLFRVTSIAYLQAAHNFANQWKLEYPFELQMVAGCELHFGEGSVGFMCIAYQGSDYLSLENNSFLPSPKGGSKAQHVCRLLNDLLCRPGFWVLKLKL</sequence>
<dbReference type="SUPFAM" id="SSF54452">
    <property type="entry name" value="MHC antigen-recognition domain"/>
    <property type="match status" value="1"/>
</dbReference>
<gene>
    <name evidence="5" type="primary">LOC101394037</name>
</gene>
<dbReference type="InterPro" id="IPR011162">
    <property type="entry name" value="MHC_I/II-like_Ag-recog"/>
</dbReference>
<evidence type="ECO:0000256" key="2">
    <source>
        <dbReference type="SAM" id="SignalP"/>
    </source>
</evidence>
<accession>A0ABM0IA00</accession>
<organism evidence="4 5">
    <name type="scientific">Ceratotherium simum simum</name>
    <name type="common">Southern white rhinoceros</name>
    <dbReference type="NCBI Taxonomy" id="73337"/>
    <lineage>
        <taxon>Eukaryota</taxon>
        <taxon>Metazoa</taxon>
        <taxon>Chordata</taxon>
        <taxon>Craniata</taxon>
        <taxon>Vertebrata</taxon>
        <taxon>Euteleostomi</taxon>
        <taxon>Mammalia</taxon>
        <taxon>Eutheria</taxon>
        <taxon>Laurasiatheria</taxon>
        <taxon>Perissodactyla</taxon>
        <taxon>Rhinocerotidae</taxon>
        <taxon>Ceratotherium</taxon>
    </lineage>
</organism>
<evidence type="ECO:0000313" key="5">
    <source>
        <dbReference type="RefSeq" id="XP_004443519.1"/>
    </source>
</evidence>
<evidence type="ECO:0000256" key="1">
    <source>
        <dbReference type="ARBA" id="ARBA00023180"/>
    </source>
</evidence>
<reference evidence="5" key="1">
    <citation type="submission" date="2025-08" db="UniProtKB">
        <authorList>
            <consortium name="RefSeq"/>
        </authorList>
    </citation>
    <scope>IDENTIFICATION</scope>
</reference>
<feature type="domain" description="MHC class I-like antigen recognition-like" evidence="3">
    <location>
        <begin position="1"/>
        <end position="181"/>
    </location>
</feature>
<dbReference type="Gene3D" id="3.30.500.10">
    <property type="entry name" value="MHC class I-like antigen recognition-like"/>
    <property type="match status" value="1"/>
</dbReference>
<dbReference type="PANTHER" id="PTHR16675">
    <property type="entry name" value="MHC CLASS I-RELATED"/>
    <property type="match status" value="1"/>
</dbReference>
<protein>
    <submittedName>
        <fullName evidence="5">T-cell surface glycoprotein CD1a-like</fullName>
    </submittedName>
</protein>